<sequence>MSFLAIIFTRVYIIGAPKNKKTVPLKGWRKMAKLVFIRHGQSELNLQNVFTGWLDPALSPLGVEEAKAAGLALKKEGLTFDVVHTSLLARAIQTTFYTLDNLDQLYLPVYKHWRLNERHYGALQGLNKAETAAIHGEDQVHIWRRSYDVRPPQATANTFDRRYQDLDIDHLLAGESLKDTLNRTMPYWEDHIAADLKEGKNVLVVAHGNSLRSLTKYLEGISDEDIPNLEIATGEPIIYDVDKKLHISNKKILTKHIAK</sequence>
<dbReference type="GO" id="GO:0016853">
    <property type="term" value="F:isomerase activity"/>
    <property type="evidence" value="ECO:0007669"/>
    <property type="project" value="UniProtKB-KW"/>
</dbReference>
<dbReference type="SMART" id="SM00855">
    <property type="entry name" value="PGAM"/>
    <property type="match status" value="1"/>
</dbReference>
<dbReference type="CDD" id="cd07067">
    <property type="entry name" value="HP_PGM_like"/>
    <property type="match status" value="1"/>
</dbReference>
<proteinExistence type="inferred from homology"/>
<feature type="binding site" evidence="4">
    <location>
        <position position="90"/>
    </location>
    <ligand>
        <name>substrate</name>
    </ligand>
</feature>
<dbReference type="InterPro" id="IPR029033">
    <property type="entry name" value="His_PPase_superfam"/>
</dbReference>
<comment type="catalytic activity">
    <reaction evidence="4">
        <text>(2R)-2-phosphoglycerate = (2R)-3-phosphoglycerate</text>
        <dbReference type="Rhea" id="RHEA:15901"/>
        <dbReference type="ChEBI" id="CHEBI:58272"/>
        <dbReference type="ChEBI" id="CHEBI:58289"/>
        <dbReference type="EC" id="5.4.2.11"/>
    </reaction>
</comment>
<keyword evidence="6" id="KW-1185">Reference proteome</keyword>
<evidence type="ECO:0000256" key="1">
    <source>
        <dbReference type="ARBA" id="ARBA00006717"/>
    </source>
</evidence>
<protein>
    <recommendedName>
        <fullName evidence="4">2,3-bisphosphoglycerate-dependent phosphoglycerate mutase</fullName>
        <shortName evidence="4">BPG-dependent PGAM</shortName>
        <shortName evidence="4">PGAM</shortName>
        <shortName evidence="4">Phosphoglyceromutase</shortName>
        <shortName evidence="4">dPGM</shortName>
        <ecNumber evidence="4">5.4.2.11</ecNumber>
    </recommendedName>
</protein>
<accession>A0ABP2I8F9</accession>
<evidence type="ECO:0000256" key="4">
    <source>
        <dbReference type="HAMAP-Rule" id="MF_01039"/>
    </source>
</evidence>
<dbReference type="PANTHER" id="PTHR11931">
    <property type="entry name" value="PHOSPHOGLYCERATE MUTASE"/>
    <property type="match status" value="1"/>
</dbReference>
<comment type="similarity">
    <text evidence="1 4">Belongs to the phosphoglycerate mutase family. BPG-dependent PGAM subfamily.</text>
</comment>
<gene>
    <name evidence="5" type="primary">gpm</name>
    <name evidence="4" type="synonym">gpmA</name>
    <name evidence="5" type="ORF">HMPREF0061_0467</name>
</gene>
<feature type="active site" description="Tele-phosphohistidine intermediate" evidence="4">
    <location>
        <position position="39"/>
    </location>
</feature>
<evidence type="ECO:0000256" key="2">
    <source>
        <dbReference type="ARBA" id="ARBA00023152"/>
    </source>
</evidence>
<dbReference type="SUPFAM" id="SSF53254">
    <property type="entry name" value="Phosphoglycerate mutase-like"/>
    <property type="match status" value="1"/>
</dbReference>
<evidence type="ECO:0000313" key="5">
    <source>
        <dbReference type="EMBL" id="EFG50191.1"/>
    </source>
</evidence>
<name>A0ABP2I8F9_AERVM</name>
<feature type="binding site" evidence="4">
    <location>
        <begin position="38"/>
        <end position="45"/>
    </location>
    <ligand>
        <name>substrate</name>
    </ligand>
</feature>
<evidence type="ECO:0000313" key="6">
    <source>
        <dbReference type="Proteomes" id="UP000003764"/>
    </source>
</evidence>
<feature type="site" description="Transition state stabilizer" evidence="4">
    <location>
        <position position="207"/>
    </location>
</feature>
<feature type="active site" description="Proton donor/acceptor" evidence="4">
    <location>
        <position position="117"/>
    </location>
</feature>
<feature type="binding site" evidence="4">
    <location>
        <begin position="117"/>
        <end position="120"/>
    </location>
    <ligand>
        <name>substrate</name>
    </ligand>
</feature>
<feature type="binding site" evidence="4">
    <location>
        <position position="128"/>
    </location>
    <ligand>
        <name>substrate</name>
    </ligand>
</feature>
<organism evidence="5 6">
    <name type="scientific">Aerococcus viridans (strain ATCC 11563 / DSM 20340 / CCUG 4311 / JCM 20461 / NBRC 12219 / NCTC 8251 / M1)</name>
    <dbReference type="NCBI Taxonomy" id="655812"/>
    <lineage>
        <taxon>Bacteria</taxon>
        <taxon>Bacillati</taxon>
        <taxon>Bacillota</taxon>
        <taxon>Bacilli</taxon>
        <taxon>Lactobacillales</taxon>
        <taxon>Aerococcaceae</taxon>
        <taxon>Aerococcus</taxon>
    </lineage>
</organism>
<keyword evidence="4" id="KW-0312">Gluconeogenesis</keyword>
<evidence type="ECO:0000256" key="3">
    <source>
        <dbReference type="ARBA" id="ARBA00023235"/>
    </source>
</evidence>
<keyword evidence="3 4" id="KW-0413">Isomerase</keyword>
<feature type="binding site" evidence="4">
    <location>
        <begin position="51"/>
        <end position="52"/>
    </location>
    <ligand>
        <name>substrate</name>
    </ligand>
</feature>
<dbReference type="NCBIfam" id="TIGR01258">
    <property type="entry name" value="pgm_1"/>
    <property type="match status" value="1"/>
</dbReference>
<feature type="binding site" evidence="4">
    <location>
        <begin position="208"/>
        <end position="209"/>
    </location>
    <ligand>
        <name>substrate</name>
    </ligand>
</feature>
<dbReference type="NCBIfam" id="NF010713">
    <property type="entry name" value="PRK14115.1"/>
    <property type="match status" value="1"/>
</dbReference>
<dbReference type="Gene3D" id="3.40.50.1240">
    <property type="entry name" value="Phosphoglycerate mutase-like"/>
    <property type="match status" value="1"/>
</dbReference>
<dbReference type="InterPro" id="IPR005952">
    <property type="entry name" value="Phosphogly_mut1"/>
</dbReference>
<dbReference type="InterPro" id="IPR013078">
    <property type="entry name" value="His_Pase_superF_clade-1"/>
</dbReference>
<reference evidence="5 6" key="1">
    <citation type="submission" date="2010-04" db="EMBL/GenBank/DDBJ databases">
        <authorList>
            <person name="Muzny D."/>
            <person name="Qin X."/>
            <person name="Deng J."/>
            <person name="Jiang H."/>
            <person name="Liu Y."/>
            <person name="Qu J."/>
            <person name="Song X.-Z."/>
            <person name="Zhang L."/>
            <person name="Thornton R."/>
            <person name="Coyle M."/>
            <person name="Francisco L."/>
            <person name="Jackson L."/>
            <person name="Javaid M."/>
            <person name="Korchina V."/>
            <person name="Kovar C."/>
            <person name="Mata R."/>
            <person name="Mathew T."/>
            <person name="Ngo R."/>
            <person name="Nguyen L."/>
            <person name="Nguyen N."/>
            <person name="Okwuonu G."/>
            <person name="Ongeri F."/>
            <person name="Pham C."/>
            <person name="Simmons D."/>
            <person name="Wilczek-Boney K."/>
            <person name="Hale W."/>
            <person name="Jakkamsetti A."/>
            <person name="Pham P."/>
            <person name="Ruth R."/>
            <person name="San Lucas F."/>
            <person name="Warren J."/>
            <person name="Zhang J."/>
            <person name="Zhao Z."/>
            <person name="Zhou C."/>
            <person name="Zhu D."/>
            <person name="Lee S."/>
            <person name="Bess C."/>
            <person name="Blankenburg K."/>
            <person name="Forbes L."/>
            <person name="Fu Q."/>
            <person name="Gubbala S."/>
            <person name="Hirani K."/>
            <person name="Jayaseelan J.C."/>
            <person name="Lara F."/>
            <person name="Munidasa M."/>
            <person name="Palculict T."/>
            <person name="Patil S."/>
            <person name="Pu L.-L."/>
            <person name="Saada N."/>
            <person name="Tang L."/>
            <person name="Weissenberger G."/>
            <person name="Zhu Y."/>
            <person name="Hemphill L."/>
            <person name="Shang Y."/>
            <person name="Youmans B."/>
            <person name="Ayvaz T."/>
            <person name="Ross M."/>
            <person name="Santibanez J."/>
            <person name="Aqrawi P."/>
            <person name="Gross S."/>
            <person name="Joshi V."/>
            <person name="Fowler G."/>
            <person name="Nazareth L."/>
            <person name="Reid J."/>
            <person name="Worley K."/>
            <person name="Petrosino J."/>
            <person name="Highlander S."/>
            <person name="Gibbs R."/>
            <person name="Gibbs R."/>
        </authorList>
    </citation>
    <scope>NUCLEOTIDE SEQUENCE [LARGE SCALE GENOMIC DNA]</scope>
    <source>
        <strain evidence="5 6">ATCC 11563</strain>
    </source>
</reference>
<dbReference type="EMBL" id="ADNT01000040">
    <property type="protein sequence ID" value="EFG50191.1"/>
    <property type="molecule type" value="Genomic_DNA"/>
</dbReference>
<dbReference type="EC" id="5.4.2.11" evidence="4"/>
<dbReference type="Proteomes" id="UP000003764">
    <property type="component" value="Unassembled WGS sequence"/>
</dbReference>
<keyword evidence="2 4" id="KW-0324">Glycolysis</keyword>
<feature type="binding site" evidence="4">
    <location>
        <begin position="144"/>
        <end position="145"/>
    </location>
    <ligand>
        <name>substrate</name>
    </ligand>
</feature>
<comment type="caution">
    <text evidence="5">The sequence shown here is derived from an EMBL/GenBank/DDBJ whole genome shotgun (WGS) entry which is preliminary data.</text>
</comment>
<dbReference type="HAMAP" id="MF_01039">
    <property type="entry name" value="PGAM_GpmA"/>
    <property type="match status" value="1"/>
</dbReference>
<comment type="pathway">
    <text evidence="4">Carbohydrate degradation; glycolysis; pyruvate from D-glyceraldehyde 3-phosphate: step 3/5.</text>
</comment>
<dbReference type="Pfam" id="PF00300">
    <property type="entry name" value="His_Phos_1"/>
    <property type="match status" value="1"/>
</dbReference>
<comment type="function">
    <text evidence="4">Catalyzes the interconversion of 2-phosphoglycerate and 3-phosphoglycerate.</text>
</comment>